<dbReference type="PANTHER" id="PTHR42792">
    <property type="entry name" value="FLAGELLIN"/>
    <property type="match status" value="1"/>
</dbReference>
<evidence type="ECO:0000256" key="2">
    <source>
        <dbReference type="ARBA" id="ARBA00004613"/>
    </source>
</evidence>
<dbReference type="KEGG" id="upi:EJG51_001530"/>
<dbReference type="Gene3D" id="1.20.1330.10">
    <property type="entry name" value="f41 fragment of flagellin, N-terminal domain"/>
    <property type="match status" value="1"/>
</dbReference>
<evidence type="ECO:0000259" key="5">
    <source>
        <dbReference type="Pfam" id="PF00669"/>
    </source>
</evidence>
<dbReference type="InterPro" id="IPR001029">
    <property type="entry name" value="Flagellin_N"/>
</dbReference>
<evidence type="ECO:0000256" key="3">
    <source>
        <dbReference type="ARBA" id="ARBA00005709"/>
    </source>
</evidence>
<reference evidence="7 8" key="1">
    <citation type="journal article" date="2019" name="Int. J. Syst. Evol. Microbiol.">
        <title>Undibacterium piscinae sp. nov., isolated from Korean shiner intestine.</title>
        <authorList>
            <person name="Lee S.Y."/>
            <person name="Kang W."/>
            <person name="Kim P.S."/>
            <person name="Kim H.S."/>
            <person name="Sung H."/>
            <person name="Shin N.R."/>
            <person name="Whon T.W."/>
            <person name="Yun J.H."/>
            <person name="Lee J.Y."/>
            <person name="Lee J.Y."/>
            <person name="Jung M.J."/>
            <person name="Jeong Y.S."/>
            <person name="Tak E.J."/>
            <person name="Han J.E."/>
            <person name="Hyun D.W."/>
            <person name="Kang M.S."/>
            <person name="Lee K.E."/>
            <person name="Lee B.H."/>
            <person name="Bae J.W."/>
        </authorList>
    </citation>
    <scope>NUCLEOTIDE SEQUENCE [LARGE SCALE GENOMIC DNA]</scope>
    <source>
        <strain evidence="7 8">S11R28</strain>
    </source>
</reference>
<accession>A0A6M4A0D3</accession>
<dbReference type="EMBL" id="CP051152">
    <property type="protein sequence ID" value="QJQ04751.1"/>
    <property type="molecule type" value="Genomic_DNA"/>
</dbReference>
<feature type="domain" description="Flagellar hook-associated protein 1 D2-like" evidence="6">
    <location>
        <begin position="197"/>
        <end position="281"/>
    </location>
</feature>
<keyword evidence="7" id="KW-0282">Flagellum</keyword>
<dbReference type="OrthoDB" id="9768249at2"/>
<dbReference type="GO" id="GO:0071973">
    <property type="term" value="P:bacterial-type flagellum-dependent cell motility"/>
    <property type="evidence" value="ECO:0007669"/>
    <property type="project" value="InterPro"/>
</dbReference>
<dbReference type="InterPro" id="IPR013384">
    <property type="entry name" value="Flagell_FlgL"/>
</dbReference>
<keyword evidence="8" id="KW-1185">Reference proteome</keyword>
<protein>
    <submittedName>
        <fullName evidence="7">Flagellar hook-associated protein FlgL</fullName>
    </submittedName>
</protein>
<evidence type="ECO:0000259" key="6">
    <source>
        <dbReference type="Pfam" id="PF21158"/>
    </source>
</evidence>
<gene>
    <name evidence="7" type="primary">flgL</name>
    <name evidence="7" type="ORF">EJG51_001530</name>
</gene>
<evidence type="ECO:0000256" key="1">
    <source>
        <dbReference type="ARBA" id="ARBA00004365"/>
    </source>
</evidence>
<keyword evidence="7" id="KW-0966">Cell projection</keyword>
<dbReference type="PANTHER" id="PTHR42792:SF1">
    <property type="entry name" value="FLAGELLAR HOOK-ASSOCIATED PROTEIN 3"/>
    <property type="match status" value="1"/>
</dbReference>
<dbReference type="GO" id="GO:0005198">
    <property type="term" value="F:structural molecule activity"/>
    <property type="evidence" value="ECO:0007669"/>
    <property type="project" value="InterPro"/>
</dbReference>
<dbReference type="AlphaFoldDB" id="A0A6M4A0D3"/>
<organism evidence="7 8">
    <name type="scientific">Undibacterium piscinae</name>
    <dbReference type="NCBI Taxonomy" id="2495591"/>
    <lineage>
        <taxon>Bacteria</taxon>
        <taxon>Pseudomonadati</taxon>
        <taxon>Pseudomonadota</taxon>
        <taxon>Betaproteobacteria</taxon>
        <taxon>Burkholderiales</taxon>
        <taxon>Oxalobacteraceae</taxon>
        <taxon>Undibacterium</taxon>
    </lineage>
</organism>
<dbReference type="GO" id="GO:0009424">
    <property type="term" value="C:bacterial-type flagellum hook"/>
    <property type="evidence" value="ECO:0007669"/>
    <property type="project" value="InterPro"/>
</dbReference>
<evidence type="ECO:0000256" key="4">
    <source>
        <dbReference type="ARBA" id="ARBA00023143"/>
    </source>
</evidence>
<dbReference type="Proteomes" id="UP000274350">
    <property type="component" value="Chromosome"/>
</dbReference>
<dbReference type="Pfam" id="PF21158">
    <property type="entry name" value="flgK_1st_1"/>
    <property type="match status" value="1"/>
</dbReference>
<dbReference type="Pfam" id="PF00669">
    <property type="entry name" value="Flagellin_N"/>
    <property type="match status" value="1"/>
</dbReference>
<dbReference type="InterPro" id="IPR049119">
    <property type="entry name" value="FlgK_D2-like"/>
</dbReference>
<proteinExistence type="inferred from homology"/>
<dbReference type="SUPFAM" id="SSF64518">
    <property type="entry name" value="Phase 1 flagellin"/>
    <property type="match status" value="1"/>
</dbReference>
<keyword evidence="4" id="KW-0975">Bacterial flagellum</keyword>
<dbReference type="GO" id="GO:0005576">
    <property type="term" value="C:extracellular region"/>
    <property type="evidence" value="ECO:0007669"/>
    <property type="project" value="UniProtKB-SubCell"/>
</dbReference>
<dbReference type="NCBIfam" id="TIGR02550">
    <property type="entry name" value="flagell_flgL"/>
    <property type="match status" value="1"/>
</dbReference>
<name>A0A6M4A0D3_9BURK</name>
<sequence>MRISTNTIYDSGSTAISDLQSSLNKTNQQLSANRRILSPSDDPIASARALVISQADAVNDQYAVNRRNGQNSLSGTENILSNVTTTLQSVKTLIVNAGNGSLTDADRGYIATQLQGNLDQMLSLANSTDETGNYMFSGFTNTVAPYVKTANGATYVGDQGQRFVQADTSRQIAMGDIGPAIFGNIRTSNTAFAMNANGANIGKAAISGGVIANSTLLTGNNYEIKFSSAISFDILNKTTGQTVLAAQPYTSGNPIVFDGIQVNITDTPTAPGIGDSFSIQPGNQDIFETLTDLINVLRTSTGTLAAKANLSAGLAQANNNVDMSLSNVITSRTNVGSNLRELDALDSGGEGKGLVFKQELSQLQDLDLVKAITDLNQQKVTLEAAQQSFVKTSSLSLFNYIS</sequence>
<keyword evidence="7" id="KW-0969">Cilium</keyword>
<evidence type="ECO:0000313" key="7">
    <source>
        <dbReference type="EMBL" id="QJQ04751.1"/>
    </source>
</evidence>
<comment type="similarity">
    <text evidence="3">Belongs to the bacterial flagellin family.</text>
</comment>
<comment type="subcellular location">
    <subcellularLocation>
        <location evidence="1">Bacterial flagellum</location>
    </subcellularLocation>
    <subcellularLocation>
        <location evidence="2">Secreted</location>
    </subcellularLocation>
</comment>
<feature type="domain" description="Flagellin N-terminal" evidence="5">
    <location>
        <begin position="3"/>
        <end position="138"/>
    </location>
</feature>
<dbReference type="InterPro" id="IPR001492">
    <property type="entry name" value="Flagellin"/>
</dbReference>
<evidence type="ECO:0000313" key="8">
    <source>
        <dbReference type="Proteomes" id="UP000274350"/>
    </source>
</evidence>